<feature type="domain" description="HTH araC/xylS-type" evidence="4">
    <location>
        <begin position="168"/>
        <end position="266"/>
    </location>
</feature>
<evidence type="ECO:0000259" key="4">
    <source>
        <dbReference type="PROSITE" id="PS01124"/>
    </source>
</evidence>
<dbReference type="InterPro" id="IPR037923">
    <property type="entry name" value="HTH-like"/>
</dbReference>
<dbReference type="PROSITE" id="PS01124">
    <property type="entry name" value="HTH_ARAC_FAMILY_2"/>
    <property type="match status" value="1"/>
</dbReference>
<dbReference type="PANTHER" id="PTHR43280">
    <property type="entry name" value="ARAC-FAMILY TRANSCRIPTIONAL REGULATOR"/>
    <property type="match status" value="1"/>
</dbReference>
<dbReference type="InterPro" id="IPR009057">
    <property type="entry name" value="Homeodomain-like_sf"/>
</dbReference>
<keyword evidence="2" id="KW-0238">DNA-binding</keyword>
<gene>
    <name evidence="5" type="ORF">OIH86_23695</name>
</gene>
<evidence type="ECO:0000256" key="3">
    <source>
        <dbReference type="ARBA" id="ARBA00023163"/>
    </source>
</evidence>
<dbReference type="PRINTS" id="PR00032">
    <property type="entry name" value="HTHARAC"/>
</dbReference>
<proteinExistence type="predicted"/>
<dbReference type="Gene3D" id="1.10.10.60">
    <property type="entry name" value="Homeodomain-like"/>
    <property type="match status" value="2"/>
</dbReference>
<evidence type="ECO:0000313" key="5">
    <source>
        <dbReference type="EMBL" id="MCV9888661.1"/>
    </source>
</evidence>
<evidence type="ECO:0000256" key="1">
    <source>
        <dbReference type="ARBA" id="ARBA00023015"/>
    </source>
</evidence>
<dbReference type="InterPro" id="IPR020449">
    <property type="entry name" value="Tscrpt_reg_AraC-type_HTH"/>
</dbReference>
<dbReference type="Pfam" id="PF12833">
    <property type="entry name" value="HTH_18"/>
    <property type="match status" value="1"/>
</dbReference>
<evidence type="ECO:0000313" key="6">
    <source>
        <dbReference type="Proteomes" id="UP001526147"/>
    </source>
</evidence>
<accession>A0ABT3DPA2</accession>
<dbReference type="PANTHER" id="PTHR43280:SF28">
    <property type="entry name" value="HTH-TYPE TRANSCRIPTIONAL ACTIVATOR RHAS"/>
    <property type="match status" value="1"/>
</dbReference>
<dbReference type="Proteomes" id="UP001526147">
    <property type="component" value="Unassembled WGS sequence"/>
</dbReference>
<keyword evidence="3" id="KW-0804">Transcription</keyword>
<keyword evidence="6" id="KW-1185">Reference proteome</keyword>
<dbReference type="RefSeq" id="WP_264144708.1">
    <property type="nucleotide sequence ID" value="NZ_JAOYEY010000051.1"/>
</dbReference>
<protein>
    <submittedName>
        <fullName evidence="5">Helix-turn-helix domain-containing protein</fullName>
    </submittedName>
</protein>
<name>A0ABT3DPA2_9BACI</name>
<evidence type="ECO:0000256" key="2">
    <source>
        <dbReference type="ARBA" id="ARBA00023125"/>
    </source>
</evidence>
<dbReference type="SMART" id="SM00342">
    <property type="entry name" value="HTH_ARAC"/>
    <property type="match status" value="1"/>
</dbReference>
<dbReference type="SUPFAM" id="SSF46689">
    <property type="entry name" value="Homeodomain-like"/>
    <property type="match status" value="2"/>
</dbReference>
<organism evidence="5 6">
    <name type="scientific">Metabacillus halosaccharovorans</name>
    <dbReference type="NCBI Taxonomy" id="930124"/>
    <lineage>
        <taxon>Bacteria</taxon>
        <taxon>Bacillati</taxon>
        <taxon>Bacillota</taxon>
        <taxon>Bacilli</taxon>
        <taxon>Bacillales</taxon>
        <taxon>Bacillaceae</taxon>
        <taxon>Metabacillus</taxon>
    </lineage>
</organism>
<comment type="caution">
    <text evidence="5">The sequence shown here is derived from an EMBL/GenBank/DDBJ whole genome shotgun (WGS) entry which is preliminary data.</text>
</comment>
<reference evidence="5 6" key="1">
    <citation type="submission" date="2022-10" db="EMBL/GenBank/DDBJ databases">
        <title>Draft genome assembly of moderately radiation resistant bacterium Metabacillus halosaccharovorans.</title>
        <authorList>
            <person name="Pal S."/>
            <person name="Gopinathan A."/>
        </authorList>
    </citation>
    <scope>NUCLEOTIDE SEQUENCE [LARGE SCALE GENOMIC DNA]</scope>
    <source>
        <strain evidence="5 6">VITHBRA001</strain>
    </source>
</reference>
<dbReference type="InterPro" id="IPR003313">
    <property type="entry name" value="AraC-bd"/>
</dbReference>
<dbReference type="EMBL" id="JAOYEY010000051">
    <property type="protein sequence ID" value="MCV9888661.1"/>
    <property type="molecule type" value="Genomic_DNA"/>
</dbReference>
<sequence length="272" mass="32026">MADIDLPSDYVAYPESHVLIAGHFLVKDTYQTKRQAGMNDWLITFTLDGEGYFKTGDEHIICTQGDVTILRPTVPHQYGTSRGKTWHFFWAHFSPELFETNYLSDKRLVNLTIENEYIRNRINQSFEKLIQDYRERQRYWYELCELSLKEILLLIAQRQEQALDSRIEEVLHILSKQMKDSISINKLAKSVNLSPSRLSHLFKENVGHSILDTLKQMRLNQAALLLEHTDRSASEIAYEVGYQNYNYFAIHFRKRYGISPREYKKNPPTNRT</sequence>
<dbReference type="Gene3D" id="2.60.120.280">
    <property type="entry name" value="Regulatory protein AraC"/>
    <property type="match status" value="1"/>
</dbReference>
<dbReference type="Pfam" id="PF02311">
    <property type="entry name" value="AraC_binding"/>
    <property type="match status" value="1"/>
</dbReference>
<keyword evidence="1" id="KW-0805">Transcription regulation</keyword>
<dbReference type="InterPro" id="IPR018060">
    <property type="entry name" value="HTH_AraC"/>
</dbReference>
<dbReference type="SUPFAM" id="SSF51215">
    <property type="entry name" value="Regulatory protein AraC"/>
    <property type="match status" value="1"/>
</dbReference>